<evidence type="ECO:0000313" key="2">
    <source>
        <dbReference type="EMBL" id="BCM84785.1"/>
    </source>
</evidence>
<evidence type="ECO:0000256" key="1">
    <source>
        <dbReference type="SAM" id="MobiDB-lite"/>
    </source>
</evidence>
<protein>
    <submittedName>
        <fullName evidence="2">Uncharacterized protein</fullName>
    </submittedName>
</protein>
<evidence type="ECO:0000313" key="3">
    <source>
        <dbReference type="Proteomes" id="UP000663508"/>
    </source>
</evidence>
<sequence length="130" mass="13570">MRHAPALILLAGPLFLGPLFVGPSTGTALAQGTPRSVGECERIKGDLAYNQCLSLFGPAAKNVAAAAAAVSAAIPRLPLPPALAEAATGAEPAPRGRRGWNRRLRGGRQSATFAVISGGGSRHYRRRRHR</sequence>
<dbReference type="AlphaFoldDB" id="A0A8H9C7X5"/>
<accession>A0A8H9C7X5</accession>
<feature type="compositionally biased region" description="Basic residues" evidence="1">
    <location>
        <begin position="95"/>
        <end position="106"/>
    </location>
</feature>
<feature type="region of interest" description="Disordered" evidence="1">
    <location>
        <begin position="85"/>
        <end position="109"/>
    </location>
</feature>
<dbReference type="KEGG" id="mind:mvi_32460"/>
<dbReference type="EMBL" id="AP024145">
    <property type="protein sequence ID" value="BCM84785.1"/>
    <property type="molecule type" value="Genomic_DNA"/>
</dbReference>
<reference evidence="2" key="1">
    <citation type="submission" date="2020-11" db="EMBL/GenBank/DDBJ databases">
        <title>Complete genome sequence of a novel pathogenic Methylobacterium strain isolated from rice in Vietnam.</title>
        <authorList>
            <person name="Lai K."/>
            <person name="Okazaki S."/>
            <person name="Higashi K."/>
            <person name="Mori H."/>
            <person name="Toyoda A."/>
            <person name="Kurokawa K."/>
        </authorList>
    </citation>
    <scope>NUCLEOTIDE SEQUENCE</scope>
    <source>
        <strain evidence="2">VL1</strain>
    </source>
</reference>
<organism evidence="2 3">
    <name type="scientific">Methylobacterium indicum</name>
    <dbReference type="NCBI Taxonomy" id="1775910"/>
    <lineage>
        <taxon>Bacteria</taxon>
        <taxon>Pseudomonadati</taxon>
        <taxon>Pseudomonadota</taxon>
        <taxon>Alphaproteobacteria</taxon>
        <taxon>Hyphomicrobiales</taxon>
        <taxon>Methylobacteriaceae</taxon>
        <taxon>Methylobacterium</taxon>
    </lineage>
</organism>
<dbReference type="Proteomes" id="UP000663508">
    <property type="component" value="Chromosome"/>
</dbReference>
<dbReference type="RefSeq" id="WP_207177835.1">
    <property type="nucleotide sequence ID" value="NZ_AP024145.1"/>
</dbReference>
<gene>
    <name evidence="2" type="ORF">mvi_32460</name>
</gene>
<name>A0A8H9C7X5_9HYPH</name>
<proteinExistence type="predicted"/>